<organism evidence="2 3">
    <name type="scientific">Bacillus atrophaeus (strain 1942)</name>
    <dbReference type="NCBI Taxonomy" id="720555"/>
    <lineage>
        <taxon>Bacteria</taxon>
        <taxon>Bacillati</taxon>
        <taxon>Bacillota</taxon>
        <taxon>Bacilli</taxon>
        <taxon>Bacillales</taxon>
        <taxon>Bacillaceae</taxon>
        <taxon>Bacillus</taxon>
    </lineage>
</organism>
<evidence type="ECO:0000313" key="2">
    <source>
        <dbReference type="EMBL" id="ADP35031.1"/>
    </source>
</evidence>
<reference evidence="2 3" key="1">
    <citation type="journal article" date="2011" name="Front. Microbiol.">
        <title>Genomic signatures of strain selection and enhancement in Bacillus atrophaeus var. globigii, a historical biowarfare simulant.</title>
        <authorList>
            <person name="Gibbons H.S."/>
            <person name="Broomall S.M."/>
            <person name="McNew L.A."/>
            <person name="Daligault H."/>
            <person name="Chapman C."/>
            <person name="Bruce D."/>
            <person name="Karavis M."/>
            <person name="Krepps M."/>
            <person name="McGregor P.A."/>
            <person name="Hong C."/>
            <person name="Park K.H."/>
            <person name="Akmal A."/>
            <person name="Feldman A."/>
            <person name="Lin J.S."/>
            <person name="Chang W.E."/>
            <person name="Higgs B.W."/>
            <person name="Demirev P."/>
            <person name="Lindquist J."/>
            <person name="Liem A."/>
            <person name="Fochler E."/>
            <person name="Read T.D."/>
            <person name="Tapia R."/>
            <person name="Johnson S."/>
            <person name="Bishop-Lilly K.A."/>
            <person name="Detter C."/>
            <person name="Han C."/>
            <person name="Sozhamannan S."/>
            <person name="Rosenzweig C.N."/>
            <person name="Skowronski E.W."/>
        </authorList>
    </citation>
    <scope>NUCLEOTIDE SEQUENCE [LARGE SCALE GENOMIC DNA]</scope>
    <source>
        <strain evidence="2 3">1942</strain>
    </source>
</reference>
<protein>
    <submittedName>
        <fullName evidence="2">Uncharacterized protein</fullName>
    </submittedName>
</protein>
<gene>
    <name evidence="2" type="ordered locus">BATR1942_20580</name>
</gene>
<dbReference type="EMBL" id="CP002207">
    <property type="protein sequence ID" value="ADP35031.1"/>
    <property type="molecule type" value="Genomic_DNA"/>
</dbReference>
<feature type="region of interest" description="Disordered" evidence="1">
    <location>
        <begin position="1"/>
        <end position="30"/>
    </location>
</feature>
<evidence type="ECO:0000313" key="3">
    <source>
        <dbReference type="Proteomes" id="UP000006867"/>
    </source>
</evidence>
<evidence type="ECO:0000256" key="1">
    <source>
        <dbReference type="SAM" id="MobiDB-lite"/>
    </source>
</evidence>
<accession>A0ABM5M459</accession>
<proteinExistence type="predicted"/>
<keyword evidence="3" id="KW-1185">Reference proteome</keyword>
<name>A0ABM5M459_BACA1</name>
<feature type="compositionally biased region" description="Basic and acidic residues" evidence="1">
    <location>
        <begin position="1"/>
        <end position="10"/>
    </location>
</feature>
<sequence length="30" mass="3803">MHEAPKRYEFGRQMFVQNTKKRQHERLPFL</sequence>
<dbReference type="Proteomes" id="UP000006867">
    <property type="component" value="Chromosome"/>
</dbReference>